<accession>A0A4Q2T9J7</accession>
<dbReference type="GO" id="GO:0019321">
    <property type="term" value="P:pentose metabolic process"/>
    <property type="evidence" value="ECO:0007669"/>
    <property type="project" value="TreeGrafter"/>
</dbReference>
<comment type="similarity">
    <text evidence="1">Belongs to the FGGY kinase family.</text>
</comment>
<dbReference type="Gene3D" id="1.20.58.2240">
    <property type="match status" value="1"/>
</dbReference>
<dbReference type="NCBIfam" id="TIGR01315">
    <property type="entry name" value="5C_CHO_kinase"/>
    <property type="match status" value="1"/>
</dbReference>
<evidence type="ECO:0000256" key="1">
    <source>
        <dbReference type="ARBA" id="ARBA00009156"/>
    </source>
</evidence>
<name>A0A4Q2T9J7_9HYPH</name>
<proteinExistence type="inferred from homology"/>
<evidence type="ECO:0000256" key="3">
    <source>
        <dbReference type="ARBA" id="ARBA00022777"/>
    </source>
</evidence>
<dbReference type="InterPro" id="IPR006003">
    <property type="entry name" value="FGGY_RbtK-like"/>
</dbReference>
<dbReference type="PANTHER" id="PTHR43435">
    <property type="entry name" value="RIBULOKINASE"/>
    <property type="match status" value="1"/>
</dbReference>
<dbReference type="Pfam" id="PF02782">
    <property type="entry name" value="FGGY_C"/>
    <property type="match status" value="1"/>
</dbReference>
<gene>
    <name evidence="6" type="ORF">EUU22_09040</name>
</gene>
<dbReference type="InterPro" id="IPR018485">
    <property type="entry name" value="FGGY_C"/>
</dbReference>
<sequence>MSATGEARHVIGIDVGTGSARAGLFDLSGNMLAVARRDISLFREAGAIVEQSSTEIWNVVCAIVREVVASAKVDAATVVGIGFDATCSLVVLGEGGVPLTVGPSGDADRDIIVWMDHRAVEQAERINVLGHEVLRYVGGRISPEMETPKILWLKENRPETFAQAWQFFDLADFLSWKATGDLARSTCTVTCKWTYLAHERRWDPGYFETIGLRELADEGFARIGTRIVEPGTRLGEGLTGDAARAMGLKPGTAVAAGMIDAHAGGIGTVGIGGRPTENLAYVFGTSSCTMTSTNEPVFVPGVWGPYYSAMVPGMWLNEGGQSAAGAAIDQLLSFHPAAAEASQEASERGIALPVLMAEAAAGKVTHLSDAVNLAGDIHVVPEFLGNRAPFADPHARAVIAGLGMERNFDNLVELYVAGLCGIGYGLRQIIETQAQAGAHVGRVVISGGAGQSDLVRQLLADACGKPVVAPRAEEPVLLGSAILGAVASGAFGDMTAAMQALCGISGTYEPASGRVAERHEKRFRAFEQLQTCARAIRTG</sequence>
<evidence type="ECO:0000313" key="7">
    <source>
        <dbReference type="Proteomes" id="UP000291088"/>
    </source>
</evidence>
<dbReference type="CDD" id="cd07782">
    <property type="entry name" value="ASKHA_NBD_FGGY_D-RBK"/>
    <property type="match status" value="1"/>
</dbReference>
<reference evidence="6 7" key="1">
    <citation type="submission" date="2019-01" db="EMBL/GenBank/DDBJ databases">
        <authorList>
            <person name="Deng T."/>
        </authorList>
    </citation>
    <scope>NUCLEOTIDE SEQUENCE [LARGE SCALE GENOMIC DNA]</scope>
    <source>
        <strain evidence="6 7">F8825</strain>
    </source>
</reference>
<dbReference type="InterPro" id="IPR043129">
    <property type="entry name" value="ATPase_NBD"/>
</dbReference>
<dbReference type="OrthoDB" id="9805576at2"/>
<comment type="caution">
    <text evidence="6">The sequence shown here is derived from an EMBL/GenBank/DDBJ whole genome shotgun (WGS) entry which is preliminary data.</text>
</comment>
<dbReference type="PANTHER" id="PTHR43435:SF4">
    <property type="entry name" value="FGGY CARBOHYDRATE KINASE DOMAIN-CONTAINING PROTEIN"/>
    <property type="match status" value="1"/>
</dbReference>
<keyword evidence="7" id="KW-1185">Reference proteome</keyword>
<keyword evidence="3 6" id="KW-0418">Kinase</keyword>
<dbReference type="GO" id="GO:0005737">
    <property type="term" value="C:cytoplasm"/>
    <property type="evidence" value="ECO:0007669"/>
    <property type="project" value="TreeGrafter"/>
</dbReference>
<dbReference type="Pfam" id="PF00370">
    <property type="entry name" value="FGGY_N"/>
    <property type="match status" value="1"/>
</dbReference>
<dbReference type="EMBL" id="SDVB01000191">
    <property type="protein sequence ID" value="RYC15751.1"/>
    <property type="molecule type" value="Genomic_DNA"/>
</dbReference>
<dbReference type="RefSeq" id="WP_129331699.1">
    <property type="nucleotide sequence ID" value="NZ_SDVB01000191.1"/>
</dbReference>
<evidence type="ECO:0000259" key="5">
    <source>
        <dbReference type="Pfam" id="PF02782"/>
    </source>
</evidence>
<dbReference type="FunFam" id="3.30.420.40:FF:000101">
    <property type="entry name" value="FGGY carbohydrate kinase domain-containing protein"/>
    <property type="match status" value="1"/>
</dbReference>
<dbReference type="InterPro" id="IPR000577">
    <property type="entry name" value="Carb_kinase_FGGY"/>
</dbReference>
<evidence type="ECO:0000313" key="6">
    <source>
        <dbReference type="EMBL" id="RYC15751.1"/>
    </source>
</evidence>
<dbReference type="SUPFAM" id="SSF53067">
    <property type="entry name" value="Actin-like ATPase domain"/>
    <property type="match status" value="2"/>
</dbReference>
<evidence type="ECO:0000256" key="2">
    <source>
        <dbReference type="ARBA" id="ARBA00022679"/>
    </source>
</evidence>
<dbReference type="AlphaFoldDB" id="A0A4Q2T9J7"/>
<protein>
    <submittedName>
        <fullName evidence="6">Ribulokinase</fullName>
    </submittedName>
</protein>
<dbReference type="PIRSF" id="PIRSF000538">
    <property type="entry name" value="GlpK"/>
    <property type="match status" value="1"/>
</dbReference>
<dbReference type="GO" id="GO:0019150">
    <property type="term" value="F:D-ribulokinase activity"/>
    <property type="evidence" value="ECO:0007669"/>
    <property type="project" value="TreeGrafter"/>
</dbReference>
<dbReference type="Gene3D" id="3.30.420.40">
    <property type="match status" value="1"/>
</dbReference>
<dbReference type="InterPro" id="IPR018484">
    <property type="entry name" value="FGGY_N"/>
</dbReference>
<dbReference type="Proteomes" id="UP000291088">
    <property type="component" value="Unassembled WGS sequence"/>
</dbReference>
<keyword evidence="2" id="KW-0808">Transferase</keyword>
<feature type="domain" description="Carbohydrate kinase FGGY C-terminal" evidence="5">
    <location>
        <begin position="279"/>
        <end position="487"/>
    </location>
</feature>
<organism evidence="6 7">
    <name type="scientific">Ciceribacter ferrooxidans</name>
    <dbReference type="NCBI Taxonomy" id="2509717"/>
    <lineage>
        <taxon>Bacteria</taxon>
        <taxon>Pseudomonadati</taxon>
        <taxon>Pseudomonadota</taxon>
        <taxon>Alphaproteobacteria</taxon>
        <taxon>Hyphomicrobiales</taxon>
        <taxon>Rhizobiaceae</taxon>
        <taxon>Ciceribacter</taxon>
    </lineage>
</organism>
<feature type="domain" description="Carbohydrate kinase FGGY N-terminal" evidence="4">
    <location>
        <begin position="10"/>
        <end position="267"/>
    </location>
</feature>
<evidence type="ECO:0000259" key="4">
    <source>
        <dbReference type="Pfam" id="PF00370"/>
    </source>
</evidence>